<evidence type="ECO:0000313" key="2">
    <source>
        <dbReference type="Proteomes" id="UP000015105"/>
    </source>
</evidence>
<dbReference type="Gramene" id="AET6Gv20339600.4">
    <property type="protein sequence ID" value="AET6Gv20339600.4"/>
    <property type="gene ID" value="AET6Gv20339600"/>
</dbReference>
<reference evidence="1" key="4">
    <citation type="submission" date="2019-03" db="UniProtKB">
        <authorList>
            <consortium name="EnsemblPlants"/>
        </authorList>
    </citation>
    <scope>IDENTIFICATION</scope>
</reference>
<proteinExistence type="predicted"/>
<dbReference type="AlphaFoldDB" id="A0A453NDS0"/>
<reference evidence="2" key="2">
    <citation type="journal article" date="2017" name="Nat. Plants">
        <title>The Aegilops tauschii genome reveals multiple impacts of transposons.</title>
        <authorList>
            <person name="Zhao G."/>
            <person name="Zou C."/>
            <person name="Li K."/>
            <person name="Wang K."/>
            <person name="Li T."/>
            <person name="Gao L."/>
            <person name="Zhang X."/>
            <person name="Wang H."/>
            <person name="Yang Z."/>
            <person name="Liu X."/>
            <person name="Jiang W."/>
            <person name="Mao L."/>
            <person name="Kong X."/>
            <person name="Jiao Y."/>
            <person name="Jia J."/>
        </authorList>
    </citation>
    <scope>NUCLEOTIDE SEQUENCE [LARGE SCALE GENOMIC DNA]</scope>
    <source>
        <strain evidence="2">cv. AL8/78</strain>
    </source>
</reference>
<dbReference type="EnsemblPlants" id="AET6Gv20339600.4">
    <property type="protein sequence ID" value="AET6Gv20339600.4"/>
    <property type="gene ID" value="AET6Gv20339600"/>
</dbReference>
<reference evidence="2" key="1">
    <citation type="journal article" date="2014" name="Science">
        <title>Ancient hybridizations among the ancestral genomes of bread wheat.</title>
        <authorList>
            <consortium name="International Wheat Genome Sequencing Consortium,"/>
            <person name="Marcussen T."/>
            <person name="Sandve S.R."/>
            <person name="Heier L."/>
            <person name="Spannagl M."/>
            <person name="Pfeifer M."/>
            <person name="Jakobsen K.S."/>
            <person name="Wulff B.B."/>
            <person name="Steuernagel B."/>
            <person name="Mayer K.F."/>
            <person name="Olsen O.A."/>
        </authorList>
    </citation>
    <scope>NUCLEOTIDE SEQUENCE [LARGE SCALE GENOMIC DNA]</scope>
    <source>
        <strain evidence="2">cv. AL8/78</strain>
    </source>
</reference>
<dbReference type="Proteomes" id="UP000015105">
    <property type="component" value="Chromosome 6D"/>
</dbReference>
<evidence type="ECO:0000313" key="1">
    <source>
        <dbReference type="EnsemblPlants" id="AET6Gv20339600.4"/>
    </source>
</evidence>
<reference evidence="1" key="3">
    <citation type="journal article" date="2017" name="Nature">
        <title>Genome sequence of the progenitor of the wheat D genome Aegilops tauschii.</title>
        <authorList>
            <person name="Luo M.C."/>
            <person name="Gu Y.Q."/>
            <person name="Puiu D."/>
            <person name="Wang H."/>
            <person name="Twardziok S.O."/>
            <person name="Deal K.R."/>
            <person name="Huo N."/>
            <person name="Zhu T."/>
            <person name="Wang L."/>
            <person name="Wang Y."/>
            <person name="McGuire P.E."/>
            <person name="Liu S."/>
            <person name="Long H."/>
            <person name="Ramasamy R.K."/>
            <person name="Rodriguez J.C."/>
            <person name="Van S.L."/>
            <person name="Yuan L."/>
            <person name="Wang Z."/>
            <person name="Xia Z."/>
            <person name="Xiao L."/>
            <person name="Anderson O.D."/>
            <person name="Ouyang S."/>
            <person name="Liang Y."/>
            <person name="Zimin A.V."/>
            <person name="Pertea G."/>
            <person name="Qi P."/>
            <person name="Bennetzen J.L."/>
            <person name="Dai X."/>
            <person name="Dawson M.W."/>
            <person name="Muller H.G."/>
            <person name="Kugler K."/>
            <person name="Rivarola-Duarte L."/>
            <person name="Spannagl M."/>
            <person name="Mayer K.F.X."/>
            <person name="Lu F.H."/>
            <person name="Bevan M.W."/>
            <person name="Leroy P."/>
            <person name="Li P."/>
            <person name="You F.M."/>
            <person name="Sun Q."/>
            <person name="Liu Z."/>
            <person name="Lyons E."/>
            <person name="Wicker T."/>
            <person name="Salzberg S.L."/>
            <person name="Devos K.M."/>
            <person name="Dvorak J."/>
        </authorList>
    </citation>
    <scope>NUCLEOTIDE SEQUENCE [LARGE SCALE GENOMIC DNA]</scope>
    <source>
        <strain evidence="1">cv. AL8/78</strain>
    </source>
</reference>
<sequence>MIAGVTNGPLKKKLRLADRRIACATPPTNRRFASFPSLVFVSGRPHSSCGGGSRDPLGLARWRVAREWVRTGDEEEKFLEAAHRNRGRRP</sequence>
<keyword evidence="2" id="KW-1185">Reference proteome</keyword>
<reference evidence="1" key="5">
    <citation type="journal article" date="2021" name="G3 (Bethesda)">
        <title>Aegilops tauschii genome assembly Aet v5.0 features greater sequence contiguity and improved annotation.</title>
        <authorList>
            <person name="Wang L."/>
            <person name="Zhu T."/>
            <person name="Rodriguez J.C."/>
            <person name="Deal K.R."/>
            <person name="Dubcovsky J."/>
            <person name="McGuire P.E."/>
            <person name="Lux T."/>
            <person name="Spannagl M."/>
            <person name="Mayer K.F.X."/>
            <person name="Baldrich P."/>
            <person name="Meyers B.C."/>
            <person name="Huo N."/>
            <person name="Gu Y.Q."/>
            <person name="Zhou H."/>
            <person name="Devos K.M."/>
            <person name="Bennetzen J.L."/>
            <person name="Unver T."/>
            <person name="Budak H."/>
            <person name="Gulick P.J."/>
            <person name="Galiba G."/>
            <person name="Kalapos B."/>
            <person name="Nelson D.R."/>
            <person name="Li P."/>
            <person name="You F.M."/>
            <person name="Luo M.C."/>
            <person name="Dvorak J."/>
        </authorList>
    </citation>
    <scope>NUCLEOTIDE SEQUENCE [LARGE SCALE GENOMIC DNA]</scope>
    <source>
        <strain evidence="1">cv. AL8/78</strain>
    </source>
</reference>
<organism evidence="1 2">
    <name type="scientific">Aegilops tauschii subsp. strangulata</name>
    <name type="common">Goatgrass</name>
    <dbReference type="NCBI Taxonomy" id="200361"/>
    <lineage>
        <taxon>Eukaryota</taxon>
        <taxon>Viridiplantae</taxon>
        <taxon>Streptophyta</taxon>
        <taxon>Embryophyta</taxon>
        <taxon>Tracheophyta</taxon>
        <taxon>Spermatophyta</taxon>
        <taxon>Magnoliopsida</taxon>
        <taxon>Liliopsida</taxon>
        <taxon>Poales</taxon>
        <taxon>Poaceae</taxon>
        <taxon>BOP clade</taxon>
        <taxon>Pooideae</taxon>
        <taxon>Triticodae</taxon>
        <taxon>Triticeae</taxon>
        <taxon>Triticinae</taxon>
        <taxon>Aegilops</taxon>
    </lineage>
</organism>
<accession>A0A453NDS0</accession>
<protein>
    <submittedName>
        <fullName evidence="1">Uncharacterized protein</fullName>
    </submittedName>
</protein>
<name>A0A453NDS0_AEGTS</name>